<organism evidence="1 2">
    <name type="scientific">Rhizophagus irregularis</name>
    <dbReference type="NCBI Taxonomy" id="588596"/>
    <lineage>
        <taxon>Eukaryota</taxon>
        <taxon>Fungi</taxon>
        <taxon>Fungi incertae sedis</taxon>
        <taxon>Mucoromycota</taxon>
        <taxon>Glomeromycotina</taxon>
        <taxon>Glomeromycetes</taxon>
        <taxon>Glomerales</taxon>
        <taxon>Glomeraceae</taxon>
        <taxon>Rhizophagus</taxon>
    </lineage>
</organism>
<dbReference type="VEuPathDB" id="FungiDB:RhiirA1_430174"/>
<sequence length="99" mass="11966">MRGNETPSDWKDRIWDTLMEYRKNHLLTDSNKRYLITRKQTYLLYQCDVWFGINIGICYSCNQLVYSKLGSGYKYFHAFFMDKHWCTNCTGNKYCDMTI</sequence>
<evidence type="ECO:0000313" key="2">
    <source>
        <dbReference type="Proteomes" id="UP000234323"/>
    </source>
</evidence>
<comment type="caution">
    <text evidence="1">The sequence shown here is derived from an EMBL/GenBank/DDBJ whole genome shotgun (WGS) entry which is preliminary data.</text>
</comment>
<proteinExistence type="predicted"/>
<evidence type="ECO:0000313" key="1">
    <source>
        <dbReference type="EMBL" id="PKY56586.1"/>
    </source>
</evidence>
<keyword evidence="2" id="KW-1185">Reference proteome</keyword>
<name>A0A2I1HCG7_9GLOM</name>
<reference evidence="1 2" key="1">
    <citation type="submission" date="2015-10" db="EMBL/GenBank/DDBJ databases">
        <title>Genome analyses suggest a sexual origin of heterokaryosis in a supposedly ancient asexual fungus.</title>
        <authorList>
            <person name="Ropars J."/>
            <person name="Sedzielewska K."/>
            <person name="Noel J."/>
            <person name="Charron P."/>
            <person name="Farinelli L."/>
            <person name="Marton T."/>
            <person name="Kruger M."/>
            <person name="Pelin A."/>
            <person name="Brachmann A."/>
            <person name="Corradi N."/>
        </authorList>
    </citation>
    <scope>NUCLEOTIDE SEQUENCE [LARGE SCALE GENOMIC DNA]</scope>
    <source>
        <strain evidence="1 2">A4</strain>
    </source>
</reference>
<protein>
    <submittedName>
        <fullName evidence="1">Uncharacterized protein</fullName>
    </submittedName>
</protein>
<dbReference type="VEuPathDB" id="FungiDB:FUN_019165"/>
<dbReference type="EMBL" id="LLXI01002237">
    <property type="protein sequence ID" value="PKY56586.1"/>
    <property type="molecule type" value="Genomic_DNA"/>
</dbReference>
<dbReference type="Proteomes" id="UP000234323">
    <property type="component" value="Unassembled WGS sequence"/>
</dbReference>
<gene>
    <name evidence="1" type="ORF">RhiirA4_411263</name>
</gene>
<accession>A0A2I1HCG7</accession>
<dbReference type="AlphaFoldDB" id="A0A2I1HCG7"/>